<dbReference type="SMART" id="SM00382">
    <property type="entry name" value="AAA"/>
    <property type="match status" value="1"/>
</dbReference>
<dbReference type="Pfam" id="PF00005">
    <property type="entry name" value="ABC_tran"/>
    <property type="match status" value="1"/>
</dbReference>
<evidence type="ECO:0000256" key="1">
    <source>
        <dbReference type="ARBA" id="ARBA00005417"/>
    </source>
</evidence>
<dbReference type="Pfam" id="PF12399">
    <property type="entry name" value="BCA_ABC_TP_C"/>
    <property type="match status" value="1"/>
</dbReference>
<dbReference type="CDD" id="cd03219">
    <property type="entry name" value="ABC_Mj1267_LivG_branched"/>
    <property type="match status" value="1"/>
</dbReference>
<evidence type="ECO:0000256" key="4">
    <source>
        <dbReference type="ARBA" id="ARBA00022840"/>
    </source>
</evidence>
<evidence type="ECO:0000313" key="11">
    <source>
        <dbReference type="Proteomes" id="UP000030710"/>
    </source>
</evidence>
<comment type="function">
    <text evidence="6">Probable component of a branched-chain amino-acid transport system.</text>
</comment>
<dbReference type="SUPFAM" id="SSF52540">
    <property type="entry name" value="P-loop containing nucleoside triphosphate hydrolases"/>
    <property type="match status" value="1"/>
</dbReference>
<dbReference type="InterPro" id="IPR003439">
    <property type="entry name" value="ABC_transporter-like_ATP-bd"/>
</dbReference>
<name>U1N1B1_9EURY</name>
<feature type="compositionally biased region" description="Acidic residues" evidence="8">
    <location>
        <begin position="7"/>
        <end position="16"/>
    </location>
</feature>
<feature type="domain" description="ABC transporter" evidence="9">
    <location>
        <begin position="37"/>
        <end position="282"/>
    </location>
</feature>
<evidence type="ECO:0000259" key="9">
    <source>
        <dbReference type="PROSITE" id="PS50893"/>
    </source>
</evidence>
<keyword evidence="2" id="KW-0813">Transport</keyword>
<dbReference type="FunFam" id="3.40.50.300:FF:000421">
    <property type="entry name" value="Branched-chain amino acid ABC transporter ATP-binding protein"/>
    <property type="match status" value="1"/>
</dbReference>
<dbReference type="GO" id="GO:0006865">
    <property type="term" value="P:amino acid transport"/>
    <property type="evidence" value="ECO:0007669"/>
    <property type="project" value="UniProtKB-KW"/>
</dbReference>
<dbReference type="GO" id="GO:0016887">
    <property type="term" value="F:ATP hydrolysis activity"/>
    <property type="evidence" value="ECO:0007669"/>
    <property type="project" value="InterPro"/>
</dbReference>
<organism evidence="10 11">
    <name type="scientific">Haloquadratum walsbyi J07HQW2</name>
    <dbReference type="NCBI Taxonomy" id="1238425"/>
    <lineage>
        <taxon>Archaea</taxon>
        <taxon>Methanobacteriati</taxon>
        <taxon>Methanobacteriota</taxon>
        <taxon>Stenosarchaea group</taxon>
        <taxon>Halobacteria</taxon>
        <taxon>Halobacteriales</taxon>
        <taxon>Haloferacaceae</taxon>
        <taxon>Haloquadratum</taxon>
    </lineage>
</organism>
<keyword evidence="4" id="KW-0067">ATP-binding</keyword>
<evidence type="ECO:0000256" key="5">
    <source>
        <dbReference type="ARBA" id="ARBA00022970"/>
    </source>
</evidence>
<dbReference type="PANTHER" id="PTHR45772:SF9">
    <property type="entry name" value="CONSERVED COMPONENT OF ABC TRANSPORTER FOR NATURAL AMINO ACIDS"/>
    <property type="match status" value="1"/>
</dbReference>
<feature type="region of interest" description="Disordered" evidence="8">
    <location>
        <begin position="1"/>
        <end position="28"/>
    </location>
</feature>
<dbReference type="Proteomes" id="UP000030710">
    <property type="component" value="Unassembled WGS sequence"/>
</dbReference>
<dbReference type="InterPro" id="IPR027417">
    <property type="entry name" value="P-loop_NTPase"/>
</dbReference>
<evidence type="ECO:0000256" key="8">
    <source>
        <dbReference type="SAM" id="MobiDB-lite"/>
    </source>
</evidence>
<keyword evidence="3" id="KW-0547">Nucleotide-binding</keyword>
<reference evidence="10 11" key="1">
    <citation type="journal article" date="2013" name="PLoS ONE">
        <title>Assembly-driven community genomics of a hypersaline microbial ecosystem.</title>
        <authorList>
            <person name="Podell S."/>
            <person name="Ugalde J.A."/>
            <person name="Narasingarao P."/>
            <person name="Banfield J.F."/>
            <person name="Heidelberg K.B."/>
            <person name="Allen E.E."/>
        </authorList>
    </citation>
    <scope>NUCLEOTIDE SEQUENCE [LARGE SCALE GENOMIC DNA]</scope>
    <source>
        <strain evidence="11">J07HQW2</strain>
    </source>
</reference>
<accession>U1N1B1</accession>
<evidence type="ECO:0000256" key="3">
    <source>
        <dbReference type="ARBA" id="ARBA00022741"/>
    </source>
</evidence>
<sequence length="285" mass="30799">MSIDTDSNTDTDTDTDIESRDVSNTRTSAVQDGDALLETKGLSKEFGGLVATDDVNIQINRGEQVSLIGPNGAGKSTLINLITRRLEPTSGDIRFKNNSIVGLDPYEVVQRGVSKSFQTASIFPDLTVRENAEIAGLAAENGAFDFQLLTHRDSLTDVHQRARDTLEAVGLLDSADETAADLPYGDKRRLEIGIALAAEPDLLLMDEPTAGMSPEETNATVELIEEVKQALDLTFMLVEHDMEIVFSISDRIIVLNRGRVIAEGAPEEIRGNPAVQEAYLGGADL</sequence>
<dbReference type="GO" id="GO:0005886">
    <property type="term" value="C:plasma membrane"/>
    <property type="evidence" value="ECO:0007669"/>
    <property type="project" value="TreeGrafter"/>
</dbReference>
<protein>
    <recommendedName>
        <fullName evidence="7">Probable branched-chain amino acid transport ATP-binding protein LivG</fullName>
    </recommendedName>
</protein>
<dbReference type="PROSITE" id="PS50893">
    <property type="entry name" value="ABC_TRANSPORTER_2"/>
    <property type="match status" value="1"/>
</dbReference>
<dbReference type="EMBL" id="KE356561">
    <property type="protein sequence ID" value="ERG96634.1"/>
    <property type="molecule type" value="Genomic_DNA"/>
</dbReference>
<dbReference type="Gene3D" id="3.40.50.300">
    <property type="entry name" value="P-loop containing nucleotide triphosphate hydrolases"/>
    <property type="match status" value="1"/>
</dbReference>
<evidence type="ECO:0000256" key="7">
    <source>
        <dbReference type="ARBA" id="ARBA00072811"/>
    </source>
</evidence>
<dbReference type="eggNOG" id="arCOG00926">
    <property type="taxonomic scope" value="Archaea"/>
</dbReference>
<evidence type="ECO:0000256" key="6">
    <source>
        <dbReference type="ARBA" id="ARBA00056071"/>
    </source>
</evidence>
<evidence type="ECO:0000313" key="10">
    <source>
        <dbReference type="EMBL" id="ERG96634.1"/>
    </source>
</evidence>
<gene>
    <name evidence="10" type="ORF">J07HQW2_03116</name>
</gene>
<dbReference type="InterPro" id="IPR051120">
    <property type="entry name" value="ABC_AA/LPS_Transport"/>
</dbReference>
<dbReference type="PANTHER" id="PTHR45772">
    <property type="entry name" value="CONSERVED COMPONENT OF ABC TRANSPORTER FOR NATURAL AMINO ACIDS-RELATED"/>
    <property type="match status" value="1"/>
</dbReference>
<keyword evidence="5" id="KW-0029">Amino-acid transport</keyword>
<proteinExistence type="inferred from homology"/>
<evidence type="ECO:0000256" key="2">
    <source>
        <dbReference type="ARBA" id="ARBA00022448"/>
    </source>
</evidence>
<dbReference type="HOGENOM" id="CLU_000604_1_2_2"/>
<dbReference type="InterPro" id="IPR003593">
    <property type="entry name" value="AAA+_ATPase"/>
</dbReference>
<dbReference type="RefSeq" id="WP_021056097.1">
    <property type="nucleotide sequence ID" value="NZ_KE356561.1"/>
</dbReference>
<dbReference type="InterPro" id="IPR032823">
    <property type="entry name" value="BCA_ABC_TP_C"/>
</dbReference>
<comment type="similarity">
    <text evidence="1">Belongs to the ABC transporter superfamily.</text>
</comment>
<dbReference type="STRING" id="1238425.J07HQW2_03116"/>
<dbReference type="AlphaFoldDB" id="U1N1B1"/>
<dbReference type="GO" id="GO:0005524">
    <property type="term" value="F:ATP binding"/>
    <property type="evidence" value="ECO:0007669"/>
    <property type="project" value="UniProtKB-KW"/>
</dbReference>